<dbReference type="Proteomes" id="UP000676336">
    <property type="component" value="Unassembled WGS sequence"/>
</dbReference>
<dbReference type="InterPro" id="IPR028994">
    <property type="entry name" value="Integrin_alpha_N"/>
</dbReference>
<dbReference type="EMBL" id="CAJOBI010046784">
    <property type="protein sequence ID" value="CAF4351418.1"/>
    <property type="molecule type" value="Genomic_DNA"/>
</dbReference>
<reference evidence="1" key="1">
    <citation type="submission" date="2021-02" db="EMBL/GenBank/DDBJ databases">
        <authorList>
            <person name="Nowell W R."/>
        </authorList>
    </citation>
    <scope>NUCLEOTIDE SEQUENCE</scope>
</reference>
<feature type="non-terminal residue" evidence="1">
    <location>
        <position position="1"/>
    </location>
</feature>
<sequence>MVALVVDYDNSDFTDIVIHSIRDRSNPTGLTLGDFNSGRRIDILTASFQTDNVVRLLPDKYELFLNSISYSTGPNSQLWYCHELLDIALVNQENNKFGIFFGEGNGKFANQITYPIGSGSFSRLVAMGDLTEIIFGSAVLSDLDDANRLSVPVANRFSRKIYFFFGNSDGTLQ</sequence>
<evidence type="ECO:0000313" key="2">
    <source>
        <dbReference type="Proteomes" id="UP000676336"/>
    </source>
</evidence>
<proteinExistence type="predicted"/>
<organism evidence="1 2">
    <name type="scientific">Rotaria magnacalcarata</name>
    <dbReference type="NCBI Taxonomy" id="392030"/>
    <lineage>
        <taxon>Eukaryota</taxon>
        <taxon>Metazoa</taxon>
        <taxon>Spiralia</taxon>
        <taxon>Gnathifera</taxon>
        <taxon>Rotifera</taxon>
        <taxon>Eurotatoria</taxon>
        <taxon>Bdelloidea</taxon>
        <taxon>Philodinida</taxon>
        <taxon>Philodinidae</taxon>
        <taxon>Rotaria</taxon>
    </lineage>
</organism>
<dbReference type="SUPFAM" id="SSF69318">
    <property type="entry name" value="Integrin alpha N-terminal domain"/>
    <property type="match status" value="1"/>
</dbReference>
<dbReference type="AlphaFoldDB" id="A0A8S2ULS4"/>
<protein>
    <submittedName>
        <fullName evidence="1">Uncharacterized protein</fullName>
    </submittedName>
</protein>
<comment type="caution">
    <text evidence="1">The sequence shown here is derived from an EMBL/GenBank/DDBJ whole genome shotgun (WGS) entry which is preliminary data.</text>
</comment>
<gene>
    <name evidence="1" type="ORF">SMN809_LOCUS28263</name>
</gene>
<evidence type="ECO:0000313" key="1">
    <source>
        <dbReference type="EMBL" id="CAF4351418.1"/>
    </source>
</evidence>
<name>A0A8S2ULS4_9BILA</name>
<accession>A0A8S2ULS4</accession>